<dbReference type="Pfam" id="PF00144">
    <property type="entry name" value="Beta-lactamase"/>
    <property type="match status" value="1"/>
</dbReference>
<proteinExistence type="predicted"/>
<feature type="chain" id="PRO_5009242726" evidence="1">
    <location>
        <begin position="36"/>
        <end position="432"/>
    </location>
</feature>
<gene>
    <name evidence="3" type="ORF">SAMN04489810_0561</name>
</gene>
<keyword evidence="3" id="KW-0645">Protease</keyword>
<keyword evidence="4" id="KW-1185">Reference proteome</keyword>
<accession>A0A1G7V167</accession>
<protein>
    <submittedName>
        <fullName evidence="3">D-alanyl-D-alanine carboxypeptidase</fullName>
    </submittedName>
</protein>
<dbReference type="Proteomes" id="UP000199009">
    <property type="component" value="Chromosome I"/>
</dbReference>
<dbReference type="AlphaFoldDB" id="A0A1G7V167"/>
<dbReference type="STRING" id="370764.SAMN04489810_0561"/>
<evidence type="ECO:0000256" key="1">
    <source>
        <dbReference type="SAM" id="SignalP"/>
    </source>
</evidence>
<dbReference type="SUPFAM" id="SSF56601">
    <property type="entry name" value="beta-lactamase/transpeptidase-like"/>
    <property type="match status" value="1"/>
</dbReference>
<sequence>MRVGTTRRRGVAALSSALAGALALTLALSGCSADAHVDIDAPAQVDGAFPDDITQQLQDAVAQAMTATGSSGAIVGVWAPWSGSLVSGFGTESFGSEDAVTTDMEFRAGRITRPMICDVLFQLAAEKVVALDDPVTDYVSGAPDLADVTLQQLCDGTSGIGAYSDQLSALFFANPARVWNPMELASYGLGEPRTTAPGASYRDSDAGYVLLGLALERATNTSAADLLRQYVFDPLDLNATSLPTGAPAKASATGPVLNGHHSTADAAGVMNCTEPLDITTLSASSGFTDSGVVSTIDDLGRYAQALATGALAPSGSKRFDAPIAIDPAAPSWYATKGGAVIAGTLVGQFGSVPGYATAAFSDPTTGLTVAVVLNNSGSGGGPATNLAWELAALASKAPAADGAAAPEAGLPWTAQQYHDEIAARAICAAPAQ</sequence>
<evidence type="ECO:0000259" key="2">
    <source>
        <dbReference type="Pfam" id="PF00144"/>
    </source>
</evidence>
<dbReference type="InterPro" id="IPR050491">
    <property type="entry name" value="AmpC-like"/>
</dbReference>
<dbReference type="RefSeq" id="WP_091485903.1">
    <property type="nucleotide sequence ID" value="NZ_LT629692.1"/>
</dbReference>
<dbReference type="PROSITE" id="PS51257">
    <property type="entry name" value="PROKAR_LIPOPROTEIN"/>
    <property type="match status" value="1"/>
</dbReference>
<evidence type="ECO:0000313" key="3">
    <source>
        <dbReference type="EMBL" id="SDG53464.1"/>
    </source>
</evidence>
<feature type="signal peptide" evidence="1">
    <location>
        <begin position="1"/>
        <end position="35"/>
    </location>
</feature>
<dbReference type="EMBL" id="LT629692">
    <property type="protein sequence ID" value="SDG53464.1"/>
    <property type="molecule type" value="Genomic_DNA"/>
</dbReference>
<organism evidence="3 4">
    <name type="scientific">Microbacterium pygmaeum</name>
    <dbReference type="NCBI Taxonomy" id="370764"/>
    <lineage>
        <taxon>Bacteria</taxon>
        <taxon>Bacillati</taxon>
        <taxon>Actinomycetota</taxon>
        <taxon>Actinomycetes</taxon>
        <taxon>Micrococcales</taxon>
        <taxon>Microbacteriaceae</taxon>
        <taxon>Microbacterium</taxon>
    </lineage>
</organism>
<keyword evidence="1" id="KW-0732">Signal</keyword>
<dbReference type="InterPro" id="IPR012338">
    <property type="entry name" value="Beta-lactam/transpept-like"/>
</dbReference>
<feature type="domain" description="Beta-lactamase-related" evidence="2">
    <location>
        <begin position="58"/>
        <end position="385"/>
    </location>
</feature>
<dbReference type="PANTHER" id="PTHR46825:SF7">
    <property type="entry name" value="D-ALANYL-D-ALANINE CARBOXYPEPTIDASE"/>
    <property type="match status" value="1"/>
</dbReference>
<dbReference type="Gene3D" id="3.40.710.10">
    <property type="entry name" value="DD-peptidase/beta-lactamase superfamily"/>
    <property type="match status" value="1"/>
</dbReference>
<dbReference type="PANTHER" id="PTHR46825">
    <property type="entry name" value="D-ALANYL-D-ALANINE-CARBOXYPEPTIDASE/ENDOPEPTIDASE AMPH"/>
    <property type="match status" value="1"/>
</dbReference>
<dbReference type="InterPro" id="IPR001466">
    <property type="entry name" value="Beta-lactam-related"/>
</dbReference>
<name>A0A1G7V167_9MICO</name>
<reference evidence="3 4" key="1">
    <citation type="submission" date="2016-10" db="EMBL/GenBank/DDBJ databases">
        <authorList>
            <person name="de Groot N.N."/>
        </authorList>
    </citation>
    <scope>NUCLEOTIDE SEQUENCE [LARGE SCALE GENOMIC DNA]</scope>
    <source>
        <strain evidence="3 4">DSM 23142</strain>
    </source>
</reference>
<keyword evidence="3" id="KW-0121">Carboxypeptidase</keyword>
<dbReference type="OrthoDB" id="3174977at2"/>
<evidence type="ECO:0000313" key="4">
    <source>
        <dbReference type="Proteomes" id="UP000199009"/>
    </source>
</evidence>
<keyword evidence="3" id="KW-0378">Hydrolase</keyword>
<dbReference type="GO" id="GO:0004180">
    <property type="term" value="F:carboxypeptidase activity"/>
    <property type="evidence" value="ECO:0007669"/>
    <property type="project" value="UniProtKB-KW"/>
</dbReference>